<name>A0ACC1WS63_MELAZ</name>
<proteinExistence type="predicted"/>
<comment type="caution">
    <text evidence="1">The sequence shown here is derived from an EMBL/GenBank/DDBJ whole genome shotgun (WGS) entry which is preliminary data.</text>
</comment>
<reference evidence="1 2" key="1">
    <citation type="journal article" date="2023" name="Science">
        <title>Complex scaffold remodeling in plant triterpene biosynthesis.</title>
        <authorList>
            <person name="De La Pena R."/>
            <person name="Hodgson H."/>
            <person name="Liu J.C."/>
            <person name="Stephenson M.J."/>
            <person name="Martin A.C."/>
            <person name="Owen C."/>
            <person name="Harkess A."/>
            <person name="Leebens-Mack J."/>
            <person name="Jimenez L.E."/>
            <person name="Osbourn A."/>
            <person name="Sattely E.S."/>
        </authorList>
    </citation>
    <scope>NUCLEOTIDE SEQUENCE [LARGE SCALE GENOMIC DNA]</scope>
    <source>
        <strain evidence="2">cv. JPN11</strain>
        <tissue evidence="1">Leaf</tissue>
    </source>
</reference>
<dbReference type="Proteomes" id="UP001164539">
    <property type="component" value="Chromosome 14"/>
</dbReference>
<evidence type="ECO:0000313" key="1">
    <source>
        <dbReference type="EMBL" id="KAJ4701726.1"/>
    </source>
</evidence>
<keyword evidence="2" id="KW-1185">Reference proteome</keyword>
<protein>
    <submittedName>
        <fullName evidence="1">NAC domain protein</fullName>
    </submittedName>
</protein>
<accession>A0ACC1WS63</accession>
<evidence type="ECO:0000313" key="2">
    <source>
        <dbReference type="Proteomes" id="UP001164539"/>
    </source>
</evidence>
<dbReference type="EMBL" id="CM051407">
    <property type="protein sequence ID" value="KAJ4701726.1"/>
    <property type="molecule type" value="Genomic_DNA"/>
</dbReference>
<sequence>MEDSCSNSDNKTASFSLPPGCRFYPSEEQLFYHYLNKKNTITEEESSLCRYDLIKELDLYQYEPYELPDRACYAYGCRGRRRHWYCYSKVRVKKESKCRRAKNGYWRRKGGVRDVVVRNSNNNNKGGKLVLGTRTSFVFYLGNSLKTAVRTDWFMHEYALVDHIKASFVLCRVFIKSRGGNSISEVGLSSGAEESVSAVRHIGIQHDGILKADIVEAKVRDDNSFNRRNNTSRYPVGLVGQPDDHSLSGPGSDAGFHFPTGIPPNEQISTSGLTGAVMKLGEVL</sequence>
<gene>
    <name evidence="1" type="ORF">OWV82_024923</name>
</gene>
<organism evidence="1 2">
    <name type="scientific">Melia azedarach</name>
    <name type="common">Chinaberry tree</name>
    <dbReference type="NCBI Taxonomy" id="155640"/>
    <lineage>
        <taxon>Eukaryota</taxon>
        <taxon>Viridiplantae</taxon>
        <taxon>Streptophyta</taxon>
        <taxon>Embryophyta</taxon>
        <taxon>Tracheophyta</taxon>
        <taxon>Spermatophyta</taxon>
        <taxon>Magnoliopsida</taxon>
        <taxon>eudicotyledons</taxon>
        <taxon>Gunneridae</taxon>
        <taxon>Pentapetalae</taxon>
        <taxon>rosids</taxon>
        <taxon>malvids</taxon>
        <taxon>Sapindales</taxon>
        <taxon>Meliaceae</taxon>
        <taxon>Melia</taxon>
    </lineage>
</organism>